<proteinExistence type="predicted"/>
<name>A0ACC3Z0L1_COLTU</name>
<protein>
    <submittedName>
        <fullName evidence="1">Uncharacterized protein</fullName>
    </submittedName>
</protein>
<gene>
    <name evidence="1" type="ORF">CTRU02_207361</name>
</gene>
<dbReference type="Proteomes" id="UP000805649">
    <property type="component" value="Unassembled WGS sequence"/>
</dbReference>
<organism evidence="1 2">
    <name type="scientific">Colletotrichum truncatum</name>
    <name type="common">Anthracnose fungus</name>
    <name type="synonym">Colletotrichum capsici</name>
    <dbReference type="NCBI Taxonomy" id="5467"/>
    <lineage>
        <taxon>Eukaryota</taxon>
        <taxon>Fungi</taxon>
        <taxon>Dikarya</taxon>
        <taxon>Ascomycota</taxon>
        <taxon>Pezizomycotina</taxon>
        <taxon>Sordariomycetes</taxon>
        <taxon>Hypocreomycetidae</taxon>
        <taxon>Glomerellales</taxon>
        <taxon>Glomerellaceae</taxon>
        <taxon>Colletotrichum</taxon>
        <taxon>Colletotrichum truncatum species complex</taxon>
    </lineage>
</organism>
<reference evidence="1 2" key="1">
    <citation type="journal article" date="2020" name="Phytopathology">
        <title>Genome Sequence Resources of Colletotrichum truncatum, C. plurivorum, C. musicola, and C. sojae: Four Species Pathogenic to Soybean (Glycine max).</title>
        <authorList>
            <person name="Rogerio F."/>
            <person name="Boufleur T.R."/>
            <person name="Ciampi-Guillardi M."/>
            <person name="Sukno S.A."/>
            <person name="Thon M.R."/>
            <person name="Massola Junior N.S."/>
            <person name="Baroncelli R."/>
        </authorList>
    </citation>
    <scope>NUCLEOTIDE SEQUENCE [LARGE SCALE GENOMIC DNA]</scope>
    <source>
        <strain evidence="1 2">CMES1059</strain>
    </source>
</reference>
<dbReference type="EMBL" id="VUJX02000004">
    <property type="protein sequence ID" value="KAL0937630.1"/>
    <property type="molecule type" value="Genomic_DNA"/>
</dbReference>
<accession>A0ACC3Z0L1</accession>
<comment type="caution">
    <text evidence="1">The sequence shown here is derived from an EMBL/GenBank/DDBJ whole genome shotgun (WGS) entry which is preliminary data.</text>
</comment>
<evidence type="ECO:0000313" key="2">
    <source>
        <dbReference type="Proteomes" id="UP000805649"/>
    </source>
</evidence>
<keyword evidence="2" id="KW-1185">Reference proteome</keyword>
<sequence>HELPGLIDGQHFRSTGFHVSNFNAVFSFLRYRERRRSNQGYVSAVVAEDALSYIYFDNREFLANASNVAQLSWTEVEAAFGHPTHTDSTSYAGYDWTKPFPGSAVDGFSAHLRIANDVPWPETFVKNQSTEASAITFGIPDGMMDTTQGLPKAMDPSWYICQHFFVGARPDPTQPIDHSCGFLLADCKADLEASLTGRWFQEDPDIACSAFALDAVPEACQGALGLVRADVLAWGSDALEDSFTAKYLTVDQVSEASWMVGTGSVDTGNVTAYYEASNRTFIIGTVFGYSSDVAEAQRQTPKLSLACLRPERVPQPAATGRATASTTAVSSTATEAGAVITEAPTATTTTASPYTTTVAGPVCISGTASPNRPGGNFTDLCEFSCTYGFCPPTACQCLEYSETAKIAPALTGEDGYPLDGVIDDDYQHLCSFACSHGTCPQAVCTHC</sequence>
<feature type="non-terminal residue" evidence="1">
    <location>
        <position position="1"/>
    </location>
</feature>
<evidence type="ECO:0000313" key="1">
    <source>
        <dbReference type="EMBL" id="KAL0937630.1"/>
    </source>
</evidence>